<sequence length="107" mass="12110">MDGSAKHGAVAPSGPRIPPGLRCYAVHSHPYPDMSADRTASNRLQSLFWHLAILPTIRNQDPLGSLRPRQQPVAFLVQELKAKVQQAFHYRAEDRHMVVPRDILPRR</sequence>
<name>A0A1L9U8K4_ASPBC</name>
<organism evidence="1 2">
    <name type="scientific">Aspergillus brasiliensis (strain CBS 101740 / IMI 381727 / IBT 21946)</name>
    <dbReference type="NCBI Taxonomy" id="767769"/>
    <lineage>
        <taxon>Eukaryota</taxon>
        <taxon>Fungi</taxon>
        <taxon>Dikarya</taxon>
        <taxon>Ascomycota</taxon>
        <taxon>Pezizomycotina</taxon>
        <taxon>Eurotiomycetes</taxon>
        <taxon>Eurotiomycetidae</taxon>
        <taxon>Eurotiales</taxon>
        <taxon>Aspergillaceae</taxon>
        <taxon>Aspergillus</taxon>
        <taxon>Aspergillus subgen. Circumdati</taxon>
    </lineage>
</organism>
<dbReference type="RefSeq" id="XP_067475243.1">
    <property type="nucleotide sequence ID" value="XM_067623165.1"/>
</dbReference>
<protein>
    <submittedName>
        <fullName evidence="1">Uncharacterized protein</fullName>
    </submittedName>
</protein>
<dbReference type="Proteomes" id="UP000184499">
    <property type="component" value="Unassembled WGS sequence"/>
</dbReference>
<reference evidence="2" key="1">
    <citation type="journal article" date="2017" name="Genome Biol.">
        <title>Comparative genomics reveals high biological diversity and specific adaptations in the industrially and medically important fungal genus Aspergillus.</title>
        <authorList>
            <person name="de Vries R.P."/>
            <person name="Riley R."/>
            <person name="Wiebenga A."/>
            <person name="Aguilar-Osorio G."/>
            <person name="Amillis S."/>
            <person name="Uchima C.A."/>
            <person name="Anderluh G."/>
            <person name="Asadollahi M."/>
            <person name="Askin M."/>
            <person name="Barry K."/>
            <person name="Battaglia E."/>
            <person name="Bayram O."/>
            <person name="Benocci T."/>
            <person name="Braus-Stromeyer S.A."/>
            <person name="Caldana C."/>
            <person name="Canovas D."/>
            <person name="Cerqueira G.C."/>
            <person name="Chen F."/>
            <person name="Chen W."/>
            <person name="Choi C."/>
            <person name="Clum A."/>
            <person name="Dos Santos R.A."/>
            <person name="Damasio A.R."/>
            <person name="Diallinas G."/>
            <person name="Emri T."/>
            <person name="Fekete E."/>
            <person name="Flipphi M."/>
            <person name="Freyberg S."/>
            <person name="Gallo A."/>
            <person name="Gournas C."/>
            <person name="Habgood R."/>
            <person name="Hainaut M."/>
            <person name="Harispe M.L."/>
            <person name="Henrissat B."/>
            <person name="Hilden K.S."/>
            <person name="Hope R."/>
            <person name="Hossain A."/>
            <person name="Karabika E."/>
            <person name="Karaffa L."/>
            <person name="Karanyi Z."/>
            <person name="Krasevec N."/>
            <person name="Kuo A."/>
            <person name="Kusch H."/>
            <person name="LaButti K."/>
            <person name="Lagendijk E.L."/>
            <person name="Lapidus A."/>
            <person name="Levasseur A."/>
            <person name="Lindquist E."/>
            <person name="Lipzen A."/>
            <person name="Logrieco A.F."/>
            <person name="MacCabe A."/>
            <person name="Maekelae M.R."/>
            <person name="Malavazi I."/>
            <person name="Melin P."/>
            <person name="Meyer V."/>
            <person name="Mielnichuk N."/>
            <person name="Miskei M."/>
            <person name="Molnar A.P."/>
            <person name="Mule G."/>
            <person name="Ngan C.Y."/>
            <person name="Orejas M."/>
            <person name="Orosz E."/>
            <person name="Ouedraogo J.P."/>
            <person name="Overkamp K.M."/>
            <person name="Park H.-S."/>
            <person name="Perrone G."/>
            <person name="Piumi F."/>
            <person name="Punt P.J."/>
            <person name="Ram A.F."/>
            <person name="Ramon A."/>
            <person name="Rauscher S."/>
            <person name="Record E."/>
            <person name="Riano-Pachon D.M."/>
            <person name="Robert V."/>
            <person name="Roehrig J."/>
            <person name="Ruller R."/>
            <person name="Salamov A."/>
            <person name="Salih N.S."/>
            <person name="Samson R.A."/>
            <person name="Sandor E."/>
            <person name="Sanguinetti M."/>
            <person name="Schuetze T."/>
            <person name="Sepcic K."/>
            <person name="Shelest E."/>
            <person name="Sherlock G."/>
            <person name="Sophianopoulou V."/>
            <person name="Squina F.M."/>
            <person name="Sun H."/>
            <person name="Susca A."/>
            <person name="Todd R.B."/>
            <person name="Tsang A."/>
            <person name="Unkles S.E."/>
            <person name="van de Wiele N."/>
            <person name="van Rossen-Uffink D."/>
            <person name="Oliveira J.V."/>
            <person name="Vesth T.C."/>
            <person name="Visser J."/>
            <person name="Yu J.-H."/>
            <person name="Zhou M."/>
            <person name="Andersen M.R."/>
            <person name="Archer D.B."/>
            <person name="Baker S.E."/>
            <person name="Benoit I."/>
            <person name="Brakhage A.A."/>
            <person name="Braus G.H."/>
            <person name="Fischer R."/>
            <person name="Frisvad J.C."/>
            <person name="Goldman G.H."/>
            <person name="Houbraken J."/>
            <person name="Oakley B."/>
            <person name="Pocsi I."/>
            <person name="Scazzocchio C."/>
            <person name="Seiboth B."/>
            <person name="vanKuyk P.A."/>
            <person name="Wortman J."/>
            <person name="Dyer P.S."/>
            <person name="Grigoriev I.V."/>
        </authorList>
    </citation>
    <scope>NUCLEOTIDE SEQUENCE [LARGE SCALE GENOMIC DNA]</scope>
    <source>
        <strain evidence="2">CBS 101740 / IMI 381727 / IBT 21946</strain>
    </source>
</reference>
<evidence type="ECO:0000313" key="1">
    <source>
        <dbReference type="EMBL" id="OJJ67994.1"/>
    </source>
</evidence>
<dbReference type="GeneID" id="93575653"/>
<proteinExistence type="predicted"/>
<dbReference type="VEuPathDB" id="FungiDB:ASPBRDRAFT_33836"/>
<dbReference type="EMBL" id="KV878692">
    <property type="protein sequence ID" value="OJJ67994.1"/>
    <property type="molecule type" value="Genomic_DNA"/>
</dbReference>
<evidence type="ECO:0000313" key="2">
    <source>
        <dbReference type="Proteomes" id="UP000184499"/>
    </source>
</evidence>
<dbReference type="AlphaFoldDB" id="A0A1L9U8K4"/>
<gene>
    <name evidence="1" type="ORF">ASPBRDRAFT_33836</name>
</gene>
<keyword evidence="2" id="KW-1185">Reference proteome</keyword>
<accession>A0A1L9U8K4</accession>